<organism evidence="2 3">
    <name type="scientific">Actinomadura fulvescens</name>
    <dbReference type="NCBI Taxonomy" id="46160"/>
    <lineage>
        <taxon>Bacteria</taxon>
        <taxon>Bacillati</taxon>
        <taxon>Actinomycetota</taxon>
        <taxon>Actinomycetes</taxon>
        <taxon>Streptosporangiales</taxon>
        <taxon>Thermomonosporaceae</taxon>
        <taxon>Actinomadura</taxon>
    </lineage>
</organism>
<dbReference type="Proteomes" id="UP001501509">
    <property type="component" value="Unassembled WGS sequence"/>
</dbReference>
<name>A0ABP6CWQ8_9ACTN</name>
<protein>
    <submittedName>
        <fullName evidence="2">Uncharacterized protein</fullName>
    </submittedName>
</protein>
<evidence type="ECO:0000313" key="2">
    <source>
        <dbReference type="EMBL" id="GAA2627716.1"/>
    </source>
</evidence>
<dbReference type="EMBL" id="BAAATD010000013">
    <property type="protein sequence ID" value="GAA2627716.1"/>
    <property type="molecule type" value="Genomic_DNA"/>
</dbReference>
<gene>
    <name evidence="2" type="ORF">GCM10010411_76130</name>
</gene>
<reference evidence="3" key="1">
    <citation type="journal article" date="2019" name="Int. J. Syst. Evol. Microbiol.">
        <title>The Global Catalogue of Microorganisms (GCM) 10K type strain sequencing project: providing services to taxonomists for standard genome sequencing and annotation.</title>
        <authorList>
            <consortium name="The Broad Institute Genomics Platform"/>
            <consortium name="The Broad Institute Genome Sequencing Center for Infectious Disease"/>
            <person name="Wu L."/>
            <person name="Ma J."/>
        </authorList>
    </citation>
    <scope>NUCLEOTIDE SEQUENCE [LARGE SCALE GENOMIC DNA]</scope>
    <source>
        <strain evidence="3">JCM 6833</strain>
    </source>
</reference>
<evidence type="ECO:0000313" key="3">
    <source>
        <dbReference type="Proteomes" id="UP001501509"/>
    </source>
</evidence>
<accession>A0ABP6CWQ8</accession>
<proteinExistence type="predicted"/>
<dbReference type="RefSeq" id="WP_344547349.1">
    <property type="nucleotide sequence ID" value="NZ_BAAATD010000013.1"/>
</dbReference>
<feature type="region of interest" description="Disordered" evidence="1">
    <location>
        <begin position="199"/>
        <end position="255"/>
    </location>
</feature>
<comment type="caution">
    <text evidence="2">The sequence shown here is derived from an EMBL/GenBank/DDBJ whole genome shotgun (WGS) entry which is preliminary data.</text>
</comment>
<sequence>MARKNDDQFTLLADDEVFQHLLDLPDERLQRIALLRLDRLVQGVERGRELHRLPGGLRQVFFDIQGQPGRYRIFYKELPPPQAGELPLLQVVAIGPRKALEAYLRATEPRGRPKHFETAELDPLQEADRLDRQAARELSIAEKLERQAETQQGAVDRDQGPAVLTWQALGDVTARTIARARAADQAVISILRTAAKEHREAAERHSAAARGLRTGNAQRTAHAPVQQDRQVENTQEPYDATSHVHDPPPGPSQTM</sequence>
<evidence type="ECO:0000256" key="1">
    <source>
        <dbReference type="SAM" id="MobiDB-lite"/>
    </source>
</evidence>
<keyword evidence="3" id="KW-1185">Reference proteome</keyword>